<feature type="transmembrane region" description="Helical" evidence="2">
    <location>
        <begin position="790"/>
        <end position="809"/>
    </location>
</feature>
<protein>
    <recommendedName>
        <fullName evidence="5">S-layer domain protein</fullName>
    </recommendedName>
</protein>
<feature type="region of interest" description="Disordered" evidence="1">
    <location>
        <begin position="831"/>
        <end position="858"/>
    </location>
</feature>
<organism evidence="3 4">
    <name type="scientific">Desulfitobacterium hafniense</name>
    <name type="common">Desulfitobacterium frappieri</name>
    <dbReference type="NCBI Taxonomy" id="49338"/>
    <lineage>
        <taxon>Bacteria</taxon>
        <taxon>Bacillati</taxon>
        <taxon>Bacillota</taxon>
        <taxon>Clostridia</taxon>
        <taxon>Eubacteriales</taxon>
        <taxon>Desulfitobacteriaceae</taxon>
        <taxon>Desulfitobacterium</taxon>
    </lineage>
</organism>
<proteinExistence type="predicted"/>
<accession>A0A0W1JH26</accession>
<gene>
    <name evidence="3" type="ORF">AT727_22895</name>
</gene>
<dbReference type="Proteomes" id="UP000054623">
    <property type="component" value="Unassembled WGS sequence"/>
</dbReference>
<keyword evidence="2" id="KW-0812">Transmembrane</keyword>
<dbReference type="RefSeq" id="WP_058491484.1">
    <property type="nucleotide sequence ID" value="NZ_LOCK01000029.1"/>
</dbReference>
<dbReference type="PANTHER" id="PTHR35902">
    <property type="entry name" value="S-LAYER DOMAIN-LIKE PROTEIN-RELATED"/>
    <property type="match status" value="1"/>
</dbReference>
<keyword evidence="2" id="KW-0472">Membrane</keyword>
<evidence type="ECO:0000256" key="2">
    <source>
        <dbReference type="SAM" id="Phobius"/>
    </source>
</evidence>
<evidence type="ECO:0008006" key="5">
    <source>
        <dbReference type="Google" id="ProtNLM"/>
    </source>
</evidence>
<dbReference type="OrthoDB" id="1704454at2"/>
<dbReference type="PANTHER" id="PTHR35902:SF6">
    <property type="entry name" value="CONSERVED WITHIN P. AEROPHILUM"/>
    <property type="match status" value="1"/>
</dbReference>
<evidence type="ECO:0000313" key="4">
    <source>
        <dbReference type="Proteomes" id="UP000054623"/>
    </source>
</evidence>
<keyword evidence="2" id="KW-1133">Transmembrane helix</keyword>
<feature type="compositionally biased region" description="Polar residues" evidence="1">
    <location>
        <begin position="846"/>
        <end position="858"/>
    </location>
</feature>
<comment type="caution">
    <text evidence="3">The sequence shown here is derived from an EMBL/GenBank/DDBJ whole genome shotgun (WGS) entry which is preliminary data.</text>
</comment>
<evidence type="ECO:0000313" key="3">
    <source>
        <dbReference type="EMBL" id="KTE90915.1"/>
    </source>
</evidence>
<dbReference type="EMBL" id="LOCK01000029">
    <property type="protein sequence ID" value="KTE90915.1"/>
    <property type="molecule type" value="Genomic_DNA"/>
</dbReference>
<evidence type="ECO:0000256" key="1">
    <source>
        <dbReference type="SAM" id="MobiDB-lite"/>
    </source>
</evidence>
<dbReference type="AlphaFoldDB" id="A0A0W1JH26"/>
<sequence length="858" mass="91552">MKSTLQKLRDIMAMLLAIIFIVSPLRTAAALGADTTGIKSNLAITGYKVTDTSGNILSSVPSGYPVNLEIMVKNPSIKTSDITSDSANTSNIDVSKLVDSFSGDGSPAVTITSQATDPLAMTIKFTGIKYTGSGKTFKFMVGYKNLTVDYDVTDLTITECADQENKPDNQVTPTPTLLITGSLNRDTLKPDQLMDLTINIENLSDSSLQDAVVTLNPSESIYLVAGKTTFFLDTIGGKQTRSFTVKIKTGSELPPASQSVGVDLKYNYDNGSAIVQGTASEKVNLISEIDESSEPILFISGVQTDEVLKSNGERDVTIKVTNMSDTMASKINVVLTPSDSIYFPNGKNSFFLPNMKGNSEERLTVRIKAAGALASTLQSIGVEVKYSYTNGSSIVQETATGKIIIVTADKSPAPVLFISGSQTKDILKGDEEKDVTLQITNMGETTASDITVSLNPSDSLYFPDGQSSFFLKEIKGHTEESITVKVKAASEPSSSLQTIGVDASYSYDSGGGIVPGTASGKVVVVTESHKETDASVPYLIVSNYSYGGAPVAANTAFKLSMDFYNTSSNLSIENIVVTLETGENFSVASSSNTFYYESLGAGQTLTQDLDLQALLVANSGQTSISGAKTVEVSFKYEYNTGSKRATNTMSEKLSIPIYLPDRFELAQPQLPDFVAVGQESVITLSYVNKGKNPISNVEAAIEDITGEMETPAKVQQLGNIEAGKSSTIGFAFMPLQPGELSFTIRITYEDANLEPVIKEFPVLVSAFDAPPPMDMGMPEMAPEQDSKIPLPWLIGAAIVLLAGIGIAVMRIRKARAQKKISAIDFSWEEDAPAQDLPLTEDKTGGTAPSTDAPSKTEV</sequence>
<reference evidence="3 4" key="1">
    <citation type="submission" date="2015-12" db="EMBL/GenBank/DDBJ databases">
        <title>Draft Genome Sequence of Desulfitobacterium hafniense Strain DH, a Sulfate-reducing Bacterium Isolated from Paddy Soils.</title>
        <authorList>
            <person name="Bao P."/>
            <person name="Zhang X."/>
            <person name="Li G."/>
        </authorList>
    </citation>
    <scope>NUCLEOTIDE SEQUENCE [LARGE SCALE GENOMIC DNA]</scope>
    <source>
        <strain evidence="3 4">DH</strain>
    </source>
</reference>
<name>A0A0W1JH26_DESHA</name>